<dbReference type="EMBL" id="JYON01000043">
    <property type="protein sequence ID" value="KJH69467.1"/>
    <property type="molecule type" value="Genomic_DNA"/>
</dbReference>
<feature type="domain" description="AB hydrolase-1" evidence="1">
    <location>
        <begin position="36"/>
        <end position="243"/>
    </location>
</feature>
<name>A0A0D8ZM70_9CYAN</name>
<dbReference type="PIRSF" id="PIRSF037442">
    <property type="entry name" value="UCP037442_abhydr"/>
    <property type="match status" value="1"/>
</dbReference>
<comment type="caution">
    <text evidence="2">The sequence shown here is derived from an EMBL/GenBank/DDBJ whole genome shotgun (WGS) entry which is preliminary data.</text>
</comment>
<dbReference type="InterPro" id="IPR017208">
    <property type="entry name" value="UCP037442_abhydr"/>
</dbReference>
<evidence type="ECO:0000313" key="3">
    <source>
        <dbReference type="Proteomes" id="UP000032452"/>
    </source>
</evidence>
<dbReference type="InterPro" id="IPR029058">
    <property type="entry name" value="AB_hydrolase_fold"/>
</dbReference>
<reference evidence="2 3" key="1">
    <citation type="submission" date="2015-02" db="EMBL/GenBank/DDBJ databases">
        <title>Draft genome of a novel marine cyanobacterium (Chroococcales) isolated from South Atlantic Ocean.</title>
        <authorList>
            <person name="Rigonato J."/>
            <person name="Alvarenga D.O."/>
            <person name="Branco L.H."/>
            <person name="Varani A.M."/>
            <person name="Brandini F.P."/>
            <person name="Fiore M.F."/>
        </authorList>
    </citation>
    <scope>NUCLEOTIDE SEQUENCE [LARGE SCALE GENOMIC DNA]</scope>
    <source>
        <strain evidence="2 3">CENA595</strain>
    </source>
</reference>
<sequence>MPSQRLREENITIVAADGRQLSARWWLGAKASEHSVVFLPALAAPQIYLRWFAAYLAAQGWGVLTFDYRGVGASKDIECDSSVTFDDWVNLDIPAVVAEVKQRTGTKFLGAIAHSIGGHLLGQSPVHQCIDGALFISAQRGIPKLFKGMARLRIHYAYMFFPIFIRIFGKLPVSKYTLPQQCPRQVLLQWIKWGRTGVLTDANGVNVEPRFADYKNPLTTVTISDDDDYASAVSVEALARLYIGTTVNHQLIVPQDYGLESIGHFGFFHRRVPLMLWSQMEQWLKHLMIEANLSKSKSI</sequence>
<proteinExistence type="predicted"/>
<dbReference type="Proteomes" id="UP000032452">
    <property type="component" value="Unassembled WGS sequence"/>
</dbReference>
<dbReference type="RefSeq" id="WP_045057182.1">
    <property type="nucleotide sequence ID" value="NZ_CAWMDP010000053.1"/>
</dbReference>
<organism evidence="2 3">
    <name type="scientific">Aliterella atlantica CENA595</name>
    <dbReference type="NCBI Taxonomy" id="1618023"/>
    <lineage>
        <taxon>Bacteria</taxon>
        <taxon>Bacillati</taxon>
        <taxon>Cyanobacteriota</taxon>
        <taxon>Cyanophyceae</taxon>
        <taxon>Chroococcidiopsidales</taxon>
        <taxon>Aliterellaceae</taxon>
        <taxon>Aliterella</taxon>
    </lineage>
</organism>
<gene>
    <name evidence="2" type="ORF">UH38_23710</name>
</gene>
<dbReference type="OrthoDB" id="9785076at2"/>
<evidence type="ECO:0000259" key="1">
    <source>
        <dbReference type="Pfam" id="PF12697"/>
    </source>
</evidence>
<dbReference type="InterPro" id="IPR000073">
    <property type="entry name" value="AB_hydrolase_1"/>
</dbReference>
<dbReference type="STRING" id="1618023.UH38_23710"/>
<dbReference type="AlphaFoldDB" id="A0A0D8ZM70"/>
<dbReference type="Pfam" id="PF12697">
    <property type="entry name" value="Abhydrolase_6"/>
    <property type="match status" value="1"/>
</dbReference>
<evidence type="ECO:0000313" key="2">
    <source>
        <dbReference type="EMBL" id="KJH69467.1"/>
    </source>
</evidence>
<keyword evidence="3" id="KW-1185">Reference proteome</keyword>
<dbReference type="SUPFAM" id="SSF53474">
    <property type="entry name" value="alpha/beta-Hydrolases"/>
    <property type="match status" value="1"/>
</dbReference>
<accession>A0A0D8ZM70</accession>
<protein>
    <recommendedName>
        <fullName evidence="1">AB hydrolase-1 domain-containing protein</fullName>
    </recommendedName>
</protein>
<dbReference type="PATRIC" id="fig|1618023.3.peg.4581"/>
<dbReference type="Gene3D" id="3.40.50.1820">
    <property type="entry name" value="alpha/beta hydrolase"/>
    <property type="match status" value="1"/>
</dbReference>